<dbReference type="Proteomes" id="UP000622166">
    <property type="component" value="Unassembled WGS sequence"/>
</dbReference>
<evidence type="ECO:0000313" key="2">
    <source>
        <dbReference type="Proteomes" id="UP000622166"/>
    </source>
</evidence>
<keyword evidence="2" id="KW-1185">Reference proteome</keyword>
<evidence type="ECO:0000313" key="1">
    <source>
        <dbReference type="EMBL" id="GGZ41476.1"/>
    </source>
</evidence>
<accession>A0A918UY79</accession>
<dbReference type="EMBL" id="BMVW01000026">
    <property type="protein sequence ID" value="GGZ41476.1"/>
    <property type="molecule type" value="Genomic_DNA"/>
</dbReference>
<protein>
    <submittedName>
        <fullName evidence="1">Uncharacterized protein</fullName>
    </submittedName>
</protein>
<dbReference type="AlphaFoldDB" id="A0A918UY79"/>
<gene>
    <name evidence="1" type="ORF">GCM10010365_72730</name>
</gene>
<organism evidence="1 2">
    <name type="scientific">Streptomyces poonensis</name>
    <dbReference type="NCBI Taxonomy" id="68255"/>
    <lineage>
        <taxon>Bacteria</taxon>
        <taxon>Bacillati</taxon>
        <taxon>Actinomycetota</taxon>
        <taxon>Actinomycetes</taxon>
        <taxon>Kitasatosporales</taxon>
        <taxon>Streptomycetaceae</taxon>
        <taxon>Streptomyces</taxon>
    </lineage>
</organism>
<reference evidence="1" key="2">
    <citation type="submission" date="2020-09" db="EMBL/GenBank/DDBJ databases">
        <authorList>
            <person name="Sun Q."/>
            <person name="Ohkuma M."/>
        </authorList>
    </citation>
    <scope>NUCLEOTIDE SEQUENCE</scope>
    <source>
        <strain evidence="1">JCM 4815</strain>
    </source>
</reference>
<sequence length="117" mass="12642">MRIPLLEPVARLDLVQGLAGQQGEGPWPVVESVHWARTGQARQSFLANWIWMQSCPPMRSGRHARLTAPCGQVACRMSQSMVKAVLFEALSGLGLVAVVGGDRTEQGDAVHLLPVVC</sequence>
<name>A0A918UY79_9ACTN</name>
<proteinExistence type="predicted"/>
<reference evidence="1" key="1">
    <citation type="journal article" date="2014" name="Int. J. Syst. Evol. Microbiol.">
        <title>Complete genome sequence of Corynebacterium casei LMG S-19264T (=DSM 44701T), isolated from a smear-ripened cheese.</title>
        <authorList>
            <consortium name="US DOE Joint Genome Institute (JGI-PGF)"/>
            <person name="Walter F."/>
            <person name="Albersmeier A."/>
            <person name="Kalinowski J."/>
            <person name="Ruckert C."/>
        </authorList>
    </citation>
    <scope>NUCLEOTIDE SEQUENCE</scope>
    <source>
        <strain evidence="1">JCM 4815</strain>
    </source>
</reference>
<comment type="caution">
    <text evidence="1">The sequence shown here is derived from an EMBL/GenBank/DDBJ whole genome shotgun (WGS) entry which is preliminary data.</text>
</comment>